<dbReference type="GO" id="GO:0005886">
    <property type="term" value="C:plasma membrane"/>
    <property type="evidence" value="ECO:0007669"/>
    <property type="project" value="UniProtKB-SubCell"/>
</dbReference>
<comment type="subcellular location">
    <subcellularLocation>
        <location evidence="1">Cell membrane</location>
        <topology evidence="1">Multi-pass membrane protein</topology>
    </subcellularLocation>
</comment>
<name>A0A244CUZ2_PSEDV</name>
<dbReference type="PANTHER" id="PTHR32089">
    <property type="entry name" value="METHYL-ACCEPTING CHEMOTAXIS PROTEIN MCPB"/>
    <property type="match status" value="1"/>
</dbReference>
<dbReference type="SUPFAM" id="SSF58104">
    <property type="entry name" value="Methyl-accepting chemotaxis protein (MCP) signaling domain"/>
    <property type="match status" value="1"/>
</dbReference>
<evidence type="ECO:0000256" key="3">
    <source>
        <dbReference type="ARBA" id="ARBA00022481"/>
    </source>
</evidence>
<evidence type="ECO:0000256" key="11">
    <source>
        <dbReference type="SAM" id="Phobius"/>
    </source>
</evidence>
<dbReference type="OrthoDB" id="2489132at2"/>
<evidence type="ECO:0000256" key="4">
    <source>
        <dbReference type="ARBA" id="ARBA00022500"/>
    </source>
</evidence>
<comment type="similarity">
    <text evidence="9">Belongs to the methyl-accepting chemotaxis (MCP) protein family.</text>
</comment>
<keyword evidence="3" id="KW-0488">Methylation</keyword>
<reference evidence="14 15" key="1">
    <citation type="submission" date="2017-02" db="EMBL/GenBank/DDBJ databases">
        <title>Pseudoalteromonas ulvae TC14 Genome.</title>
        <authorList>
            <person name="Molmeret M."/>
        </authorList>
    </citation>
    <scope>NUCLEOTIDE SEQUENCE [LARGE SCALE GENOMIC DNA]</scope>
    <source>
        <strain evidence="14">TC14</strain>
    </source>
</reference>
<dbReference type="InterPro" id="IPR003660">
    <property type="entry name" value="HAMP_dom"/>
</dbReference>
<dbReference type="GO" id="GO:0006935">
    <property type="term" value="P:chemotaxis"/>
    <property type="evidence" value="ECO:0007669"/>
    <property type="project" value="UniProtKB-KW"/>
</dbReference>
<dbReference type="PANTHER" id="PTHR32089:SF39">
    <property type="entry name" value="METHYL-ACCEPTING CHEMOTAXIS PROTEIN HLYB"/>
    <property type="match status" value="1"/>
</dbReference>
<evidence type="ECO:0000256" key="10">
    <source>
        <dbReference type="PROSITE-ProRule" id="PRU00284"/>
    </source>
</evidence>
<dbReference type="AlphaFoldDB" id="A0A244CUZ2"/>
<evidence type="ECO:0000259" key="13">
    <source>
        <dbReference type="PROSITE" id="PS50885"/>
    </source>
</evidence>
<dbReference type="CDD" id="cd12912">
    <property type="entry name" value="PDC2_MCP_like"/>
    <property type="match status" value="1"/>
</dbReference>
<keyword evidence="8 10" id="KW-0807">Transducer</keyword>
<evidence type="ECO:0000256" key="6">
    <source>
        <dbReference type="ARBA" id="ARBA00022989"/>
    </source>
</evidence>
<dbReference type="Pfam" id="PF00015">
    <property type="entry name" value="MCPsignal"/>
    <property type="match status" value="1"/>
</dbReference>
<protein>
    <submittedName>
        <fullName evidence="14">Chemotaxis protein</fullName>
    </submittedName>
</protein>
<evidence type="ECO:0000313" key="14">
    <source>
        <dbReference type="EMBL" id="OUL59453.1"/>
    </source>
</evidence>
<dbReference type="PROSITE" id="PS50111">
    <property type="entry name" value="CHEMOTAXIS_TRANSDUC_2"/>
    <property type="match status" value="1"/>
</dbReference>
<gene>
    <name evidence="14" type="ORF">B1199_04070</name>
</gene>
<organism evidence="14 15">
    <name type="scientific">Pseudoalteromonas ulvae</name>
    <dbReference type="NCBI Taxonomy" id="107327"/>
    <lineage>
        <taxon>Bacteria</taxon>
        <taxon>Pseudomonadati</taxon>
        <taxon>Pseudomonadota</taxon>
        <taxon>Gammaproteobacteria</taxon>
        <taxon>Alteromonadales</taxon>
        <taxon>Pseudoalteromonadaceae</taxon>
        <taxon>Pseudoalteromonas</taxon>
    </lineage>
</organism>
<evidence type="ECO:0000256" key="2">
    <source>
        <dbReference type="ARBA" id="ARBA00022475"/>
    </source>
</evidence>
<dbReference type="Gene3D" id="1.10.287.950">
    <property type="entry name" value="Methyl-accepting chemotaxis protein"/>
    <property type="match status" value="1"/>
</dbReference>
<sequence length="639" mass="70180">MSFSLSIKQKVALVATLVAIVVASLIGASAIYSAKNIIEKRMIESELPSKVEEINNYVAKEISLLLMASEQLASNEFVLNWAAQPSQQDDALLLKELNRIVRQYDLATASWANRNTNQYWNQEGFLRVLTPEQDGWFFSFVNTSENSLISIYQESPGDVKMFVNHQQTNGVGLAGLAKSIDDMQSILQKFKIEQTGFVYLVNQEGLVQLHKNDQFVAKQTIDQIYQQPLSRELLNRQSFTYREVSIEGKPHLIATSPVKNTQLYIVAQVPKDEVFSALDSLTWKIVTISLVVAMLASIFGLLLASTISAPLQKITQLFTELGAGEARLNYRLPQSNQPELNQLSSGFNLFLNKIEDAMHRVSSESHEIKDASEAVYSQSQVNAGQIEQQKDQTMSVAAAINEMGATVQEIAASAGHAAKLTEQSAQHVLSTQQRVSQSQHDITQLARNIEQASTKIHALAEKTSQIGSVVDVIRSISEQTNLLALNAAIESARAGEHGRGFAVVADEVRELAKRTSVSTDEIQKTIIELNNTSNEVVSDIAQSQQTATVGVTSMNEAVNELKDIVNMVNQINEMTTVIACATEEQSKVVSEVGQNVEQISTINEEAVHNQQGVTGAIASLKDSAQSLDGLVESFKLEKQ</sequence>
<evidence type="ECO:0000256" key="7">
    <source>
        <dbReference type="ARBA" id="ARBA00023136"/>
    </source>
</evidence>
<evidence type="ECO:0000256" key="1">
    <source>
        <dbReference type="ARBA" id="ARBA00004651"/>
    </source>
</evidence>
<dbReference type="Proteomes" id="UP000194841">
    <property type="component" value="Unassembled WGS sequence"/>
</dbReference>
<keyword evidence="15" id="KW-1185">Reference proteome</keyword>
<keyword evidence="5 11" id="KW-0812">Transmembrane</keyword>
<accession>A0A244CUZ2</accession>
<evidence type="ECO:0000256" key="8">
    <source>
        <dbReference type="ARBA" id="ARBA00023224"/>
    </source>
</evidence>
<dbReference type="SMART" id="SM00304">
    <property type="entry name" value="HAMP"/>
    <property type="match status" value="2"/>
</dbReference>
<dbReference type="RefSeq" id="WP_086742843.1">
    <property type="nucleotide sequence ID" value="NZ_MWPV01000001.1"/>
</dbReference>
<dbReference type="CDD" id="cd11386">
    <property type="entry name" value="MCP_signal"/>
    <property type="match status" value="1"/>
</dbReference>
<dbReference type="FunFam" id="1.10.287.950:FF:000001">
    <property type="entry name" value="Methyl-accepting chemotaxis sensory transducer"/>
    <property type="match status" value="1"/>
</dbReference>
<evidence type="ECO:0000313" key="15">
    <source>
        <dbReference type="Proteomes" id="UP000194841"/>
    </source>
</evidence>
<evidence type="ECO:0000256" key="5">
    <source>
        <dbReference type="ARBA" id="ARBA00022692"/>
    </source>
</evidence>
<keyword evidence="7 11" id="KW-0472">Membrane</keyword>
<evidence type="ECO:0000256" key="9">
    <source>
        <dbReference type="ARBA" id="ARBA00029447"/>
    </source>
</evidence>
<dbReference type="Pfam" id="PF00672">
    <property type="entry name" value="HAMP"/>
    <property type="match status" value="1"/>
</dbReference>
<evidence type="ECO:0000259" key="12">
    <source>
        <dbReference type="PROSITE" id="PS50111"/>
    </source>
</evidence>
<dbReference type="GO" id="GO:0007165">
    <property type="term" value="P:signal transduction"/>
    <property type="evidence" value="ECO:0007669"/>
    <property type="project" value="UniProtKB-KW"/>
</dbReference>
<feature type="transmembrane region" description="Helical" evidence="11">
    <location>
        <begin position="281"/>
        <end position="304"/>
    </location>
</feature>
<proteinExistence type="inferred from homology"/>
<dbReference type="PROSITE" id="PS50885">
    <property type="entry name" value="HAMP"/>
    <property type="match status" value="1"/>
</dbReference>
<dbReference type="InterPro" id="IPR004089">
    <property type="entry name" value="MCPsignal_dom"/>
</dbReference>
<keyword evidence="6 11" id="KW-1133">Transmembrane helix</keyword>
<dbReference type="Gene3D" id="3.30.450.20">
    <property type="entry name" value="PAS domain"/>
    <property type="match status" value="1"/>
</dbReference>
<keyword evidence="4" id="KW-0145">Chemotaxis</keyword>
<dbReference type="EMBL" id="MWPV01000001">
    <property type="protein sequence ID" value="OUL59453.1"/>
    <property type="molecule type" value="Genomic_DNA"/>
</dbReference>
<feature type="domain" description="HAMP" evidence="13">
    <location>
        <begin position="305"/>
        <end position="359"/>
    </location>
</feature>
<comment type="caution">
    <text evidence="14">The sequence shown here is derived from an EMBL/GenBank/DDBJ whole genome shotgun (WGS) entry which is preliminary data.</text>
</comment>
<feature type="domain" description="Methyl-accepting transducer" evidence="12">
    <location>
        <begin position="364"/>
        <end position="600"/>
    </location>
</feature>
<dbReference type="SMART" id="SM00283">
    <property type="entry name" value="MA"/>
    <property type="match status" value="1"/>
</dbReference>
<keyword evidence="2" id="KW-1003">Cell membrane</keyword>